<accession>A0A0L6VI75</accession>
<gene>
    <name evidence="2" type="ORF">VP01_1559g4</name>
</gene>
<organism evidence="2 3">
    <name type="scientific">Puccinia sorghi</name>
    <dbReference type="NCBI Taxonomy" id="27349"/>
    <lineage>
        <taxon>Eukaryota</taxon>
        <taxon>Fungi</taxon>
        <taxon>Dikarya</taxon>
        <taxon>Basidiomycota</taxon>
        <taxon>Pucciniomycotina</taxon>
        <taxon>Pucciniomycetes</taxon>
        <taxon>Pucciniales</taxon>
        <taxon>Pucciniaceae</taxon>
        <taxon>Puccinia</taxon>
    </lineage>
</organism>
<evidence type="ECO:0000259" key="1">
    <source>
        <dbReference type="Pfam" id="PF20515"/>
    </source>
</evidence>
<dbReference type="VEuPathDB" id="FungiDB:VP01_1559g4"/>
<protein>
    <recommendedName>
        <fullName evidence="1">Tet-like 2OG-Fe(II) oxygenase domain-containing protein</fullName>
    </recommendedName>
</protein>
<sequence>MNMLGWQKCMKKDEQVGLYLSVEKISKYIDRFTSVVQQGHQAGLIIGKSFKQLANNTFQKNYNIMVEHKMPDFGDPKIHMSEGHNFSAASLVSYMYDGFYNTLKKDKQDASEFAFFQCISTFSKTGKGSIHRASMSRVVSLYSLIASLDWDMSRVVSFYSLIERCFGVKLSIATSLPLNTKTVNVFNNIKKQPASYDGLHDGDLDHIVNNVEQRKNKKK</sequence>
<dbReference type="EMBL" id="LAVV01006219">
    <property type="protein sequence ID" value="KNZ60404.1"/>
    <property type="molecule type" value="Genomic_DNA"/>
</dbReference>
<evidence type="ECO:0000313" key="3">
    <source>
        <dbReference type="Proteomes" id="UP000037035"/>
    </source>
</evidence>
<dbReference type="AlphaFoldDB" id="A0A0L6VI75"/>
<dbReference type="InterPro" id="IPR046798">
    <property type="entry name" value="2OG-FeII_Oxy_6"/>
</dbReference>
<keyword evidence="3" id="KW-1185">Reference proteome</keyword>
<name>A0A0L6VI75_9BASI</name>
<dbReference type="OrthoDB" id="2518890at2759"/>
<proteinExistence type="predicted"/>
<evidence type="ECO:0000313" key="2">
    <source>
        <dbReference type="EMBL" id="KNZ60404.1"/>
    </source>
</evidence>
<dbReference type="Proteomes" id="UP000037035">
    <property type="component" value="Unassembled WGS sequence"/>
</dbReference>
<feature type="domain" description="Tet-like 2OG-Fe(II) oxygenase" evidence="1">
    <location>
        <begin position="1"/>
        <end position="128"/>
    </location>
</feature>
<reference evidence="2 3" key="1">
    <citation type="submission" date="2015-08" db="EMBL/GenBank/DDBJ databases">
        <title>Next Generation Sequencing and Analysis of the Genome of Puccinia sorghi L Schw, the Causal Agent of Maize Common Rust.</title>
        <authorList>
            <person name="Rochi L."/>
            <person name="Burguener G."/>
            <person name="Darino M."/>
            <person name="Turjanski A."/>
            <person name="Kreff E."/>
            <person name="Dieguez M.J."/>
            <person name="Sacco F."/>
        </authorList>
    </citation>
    <scope>NUCLEOTIDE SEQUENCE [LARGE SCALE GENOMIC DNA]</scope>
    <source>
        <strain evidence="2 3">RO10H11247</strain>
    </source>
</reference>
<comment type="caution">
    <text evidence="2">The sequence shown here is derived from an EMBL/GenBank/DDBJ whole genome shotgun (WGS) entry which is preliminary data.</text>
</comment>
<dbReference type="Pfam" id="PF20515">
    <property type="entry name" value="2OG-FeII_Oxy_6"/>
    <property type="match status" value="1"/>
</dbReference>